<feature type="chain" id="PRO_5022797238" evidence="1">
    <location>
        <begin position="24"/>
        <end position="287"/>
    </location>
</feature>
<dbReference type="EMBL" id="SJPW01000006">
    <property type="protein sequence ID" value="TWU48878.1"/>
    <property type="molecule type" value="Genomic_DNA"/>
</dbReference>
<dbReference type="AlphaFoldDB" id="A0A5C6EJ80"/>
<sequence precursor="true">MKRFLFTLVAAFMSAIVVVPAHAQETAPTQPLKVLLVIGGCCHDYTAQSKILKEGIEQRIRADVTVEFSEDTSTGARFGVYESDDWAEGYDVILHDECSASVTERPYVDRILAEHANGTPAVNLHCAMHSYRWGDYKQPVEPGADNAGWYEMIGVQSSSHGPKAPIDVDYISEQHPIVKGLEDWATTDDELYNNVRVFGSAESLASGKQVQGPKGKKSPQSKPKVATAVVAWTNLYGPKKTRIFSTTLGHFNETVNDTRYLDLVVRGLLWTTGNLNDDGTPMPGFVK</sequence>
<keyword evidence="1" id="KW-0732">Signal</keyword>
<dbReference type="PANTHER" id="PTHR40469">
    <property type="entry name" value="SECRETED GLYCOSYL HYDROLASE"/>
    <property type="match status" value="1"/>
</dbReference>
<feature type="domain" description="ThuA-like" evidence="2">
    <location>
        <begin position="34"/>
        <end position="271"/>
    </location>
</feature>
<reference evidence="3 4" key="1">
    <citation type="submission" date="2019-02" db="EMBL/GenBank/DDBJ databases">
        <title>Deep-cultivation of Planctomycetes and their phenomic and genomic characterization uncovers novel biology.</title>
        <authorList>
            <person name="Wiegand S."/>
            <person name="Jogler M."/>
            <person name="Boedeker C."/>
            <person name="Pinto D."/>
            <person name="Vollmers J."/>
            <person name="Rivas-Marin E."/>
            <person name="Kohn T."/>
            <person name="Peeters S.H."/>
            <person name="Heuer A."/>
            <person name="Rast P."/>
            <person name="Oberbeckmann S."/>
            <person name="Bunk B."/>
            <person name="Jeske O."/>
            <person name="Meyerdierks A."/>
            <person name="Storesund J.E."/>
            <person name="Kallscheuer N."/>
            <person name="Luecker S."/>
            <person name="Lage O.M."/>
            <person name="Pohl T."/>
            <person name="Merkel B.J."/>
            <person name="Hornburger P."/>
            <person name="Mueller R.-W."/>
            <person name="Bruemmer F."/>
            <person name="Labrenz M."/>
            <person name="Spormann A.M."/>
            <person name="Op Den Camp H."/>
            <person name="Overmann J."/>
            <person name="Amann R."/>
            <person name="Jetten M.S.M."/>
            <person name="Mascher T."/>
            <person name="Medema M.H."/>
            <person name="Devos D.P."/>
            <person name="Kaster A.-K."/>
            <person name="Ovreas L."/>
            <person name="Rohde M."/>
            <person name="Galperin M.Y."/>
            <person name="Jogler C."/>
        </authorList>
    </citation>
    <scope>NUCLEOTIDE SEQUENCE [LARGE SCALE GENOMIC DNA]</scope>
    <source>
        <strain evidence="3 4">Poly51</strain>
    </source>
</reference>
<protein>
    <submittedName>
        <fullName evidence="3">Trehalose utilization</fullName>
    </submittedName>
</protein>
<proteinExistence type="predicted"/>
<accession>A0A5C6EJ80</accession>
<comment type="caution">
    <text evidence="3">The sequence shown here is derived from an EMBL/GenBank/DDBJ whole genome shotgun (WGS) entry which is preliminary data.</text>
</comment>
<evidence type="ECO:0000256" key="1">
    <source>
        <dbReference type="SAM" id="SignalP"/>
    </source>
</evidence>
<evidence type="ECO:0000313" key="4">
    <source>
        <dbReference type="Proteomes" id="UP000318288"/>
    </source>
</evidence>
<organism evidence="3 4">
    <name type="scientific">Rubripirellula tenax</name>
    <dbReference type="NCBI Taxonomy" id="2528015"/>
    <lineage>
        <taxon>Bacteria</taxon>
        <taxon>Pseudomonadati</taxon>
        <taxon>Planctomycetota</taxon>
        <taxon>Planctomycetia</taxon>
        <taxon>Pirellulales</taxon>
        <taxon>Pirellulaceae</taxon>
        <taxon>Rubripirellula</taxon>
    </lineage>
</organism>
<name>A0A5C6EJ80_9BACT</name>
<feature type="signal peptide" evidence="1">
    <location>
        <begin position="1"/>
        <end position="23"/>
    </location>
</feature>
<dbReference type="InterPro" id="IPR029062">
    <property type="entry name" value="Class_I_gatase-like"/>
</dbReference>
<evidence type="ECO:0000313" key="3">
    <source>
        <dbReference type="EMBL" id="TWU48878.1"/>
    </source>
</evidence>
<dbReference type="InterPro" id="IPR029010">
    <property type="entry name" value="ThuA-like"/>
</dbReference>
<evidence type="ECO:0000259" key="2">
    <source>
        <dbReference type="Pfam" id="PF06283"/>
    </source>
</evidence>
<dbReference type="OrthoDB" id="7171409at2"/>
<dbReference type="RefSeq" id="WP_146460467.1">
    <property type="nucleotide sequence ID" value="NZ_SJPW01000006.1"/>
</dbReference>
<dbReference type="SUPFAM" id="SSF52317">
    <property type="entry name" value="Class I glutamine amidotransferase-like"/>
    <property type="match status" value="1"/>
</dbReference>
<keyword evidence="4" id="KW-1185">Reference proteome</keyword>
<dbReference type="Pfam" id="PF06283">
    <property type="entry name" value="ThuA"/>
    <property type="match status" value="1"/>
</dbReference>
<dbReference type="PANTHER" id="PTHR40469:SF2">
    <property type="entry name" value="GALACTOSE-BINDING DOMAIN-LIKE SUPERFAMILY PROTEIN"/>
    <property type="match status" value="1"/>
</dbReference>
<dbReference type="Gene3D" id="3.40.50.880">
    <property type="match status" value="1"/>
</dbReference>
<gene>
    <name evidence="3" type="ORF">Poly51_47820</name>
</gene>
<dbReference type="Proteomes" id="UP000318288">
    <property type="component" value="Unassembled WGS sequence"/>
</dbReference>